<proteinExistence type="predicted"/>
<organism evidence="1 2">
    <name type="scientific">Apiospora saccharicola</name>
    <dbReference type="NCBI Taxonomy" id="335842"/>
    <lineage>
        <taxon>Eukaryota</taxon>
        <taxon>Fungi</taxon>
        <taxon>Dikarya</taxon>
        <taxon>Ascomycota</taxon>
        <taxon>Pezizomycotina</taxon>
        <taxon>Sordariomycetes</taxon>
        <taxon>Xylariomycetidae</taxon>
        <taxon>Amphisphaeriales</taxon>
        <taxon>Apiosporaceae</taxon>
        <taxon>Apiospora</taxon>
    </lineage>
</organism>
<name>A0ABR1VNK6_9PEZI</name>
<evidence type="ECO:0000313" key="1">
    <source>
        <dbReference type="EMBL" id="KAK8072839.1"/>
    </source>
</evidence>
<accession>A0ABR1VNK6</accession>
<dbReference type="Proteomes" id="UP001446871">
    <property type="component" value="Unassembled WGS sequence"/>
</dbReference>
<protein>
    <submittedName>
        <fullName evidence="1">Uncharacterized protein</fullName>
    </submittedName>
</protein>
<reference evidence="1 2" key="1">
    <citation type="submission" date="2023-01" db="EMBL/GenBank/DDBJ databases">
        <title>Analysis of 21 Apiospora genomes using comparative genomics revels a genus with tremendous synthesis potential of carbohydrate active enzymes and secondary metabolites.</title>
        <authorList>
            <person name="Sorensen T."/>
        </authorList>
    </citation>
    <scope>NUCLEOTIDE SEQUENCE [LARGE SCALE GENOMIC DNA]</scope>
    <source>
        <strain evidence="1 2">CBS 83171</strain>
    </source>
</reference>
<keyword evidence="2" id="KW-1185">Reference proteome</keyword>
<dbReference type="EMBL" id="JAQQWM010000003">
    <property type="protein sequence ID" value="KAK8072839.1"/>
    <property type="molecule type" value="Genomic_DNA"/>
</dbReference>
<sequence length="172" mass="19481">MFADHLNGSLEWRTDEPVDLMVSRGVSDVSRRLGETLLPPLHPRSHQVRQQARGFGPPCQLFLVLQSHRRLSARQILPFILHQEQHPSRTPPLSVHQLYFLGGDDVTPLFMAPVDPTLHRHVAMLTGYFEIHPGEANETRSGIGKGRVSYIQTYQMLPGDGRQWIPPPVEKS</sequence>
<comment type="caution">
    <text evidence="1">The sequence shown here is derived from an EMBL/GenBank/DDBJ whole genome shotgun (WGS) entry which is preliminary data.</text>
</comment>
<gene>
    <name evidence="1" type="ORF">PG996_006187</name>
</gene>
<evidence type="ECO:0000313" key="2">
    <source>
        <dbReference type="Proteomes" id="UP001446871"/>
    </source>
</evidence>